<feature type="domain" description="N-acetyltransferase" evidence="2">
    <location>
        <begin position="524"/>
        <end position="667"/>
    </location>
</feature>
<name>A0A2U3E330_PURLI</name>
<gene>
    <name evidence="3" type="ORF">PCL_01293</name>
</gene>
<protein>
    <recommendedName>
        <fullName evidence="2">N-acetyltransferase domain-containing protein</fullName>
    </recommendedName>
</protein>
<dbReference type="PANTHER" id="PTHR43233:SF1">
    <property type="entry name" value="FAMILY N-ACETYLTRANSFERASE, PUTATIVE (AFU_ORTHOLOGUE AFUA_6G03350)-RELATED"/>
    <property type="match status" value="1"/>
</dbReference>
<dbReference type="InterPro" id="IPR053144">
    <property type="entry name" value="Acetyltransferase_Butenolide"/>
</dbReference>
<dbReference type="PROSITE" id="PS51186">
    <property type="entry name" value="GNAT"/>
    <property type="match status" value="1"/>
</dbReference>
<dbReference type="Gene3D" id="3.40.630.30">
    <property type="match status" value="1"/>
</dbReference>
<dbReference type="Pfam" id="PF00583">
    <property type="entry name" value="Acetyltransf_1"/>
    <property type="match status" value="1"/>
</dbReference>
<feature type="compositionally biased region" description="Low complexity" evidence="1">
    <location>
        <begin position="312"/>
        <end position="323"/>
    </location>
</feature>
<feature type="region of interest" description="Disordered" evidence="1">
    <location>
        <begin position="229"/>
        <end position="253"/>
    </location>
</feature>
<dbReference type="GO" id="GO:0016747">
    <property type="term" value="F:acyltransferase activity, transferring groups other than amino-acyl groups"/>
    <property type="evidence" value="ECO:0007669"/>
    <property type="project" value="InterPro"/>
</dbReference>
<feature type="region of interest" description="Disordered" evidence="1">
    <location>
        <begin position="302"/>
        <end position="331"/>
    </location>
</feature>
<evidence type="ECO:0000259" key="2">
    <source>
        <dbReference type="PROSITE" id="PS51186"/>
    </source>
</evidence>
<proteinExistence type="predicted"/>
<accession>A0A2U3E330</accession>
<evidence type="ECO:0000313" key="4">
    <source>
        <dbReference type="Proteomes" id="UP000245956"/>
    </source>
</evidence>
<feature type="compositionally biased region" description="Polar residues" evidence="1">
    <location>
        <begin position="538"/>
        <end position="552"/>
    </location>
</feature>
<reference evidence="3 4" key="1">
    <citation type="journal article" date="2016" name="Front. Microbiol.">
        <title>Genome and transcriptome sequences reveal the specific parasitism of the nematophagous Purpureocillium lilacinum 36-1.</title>
        <authorList>
            <person name="Xie J."/>
            <person name="Li S."/>
            <person name="Mo C."/>
            <person name="Xiao X."/>
            <person name="Peng D."/>
            <person name="Wang G."/>
            <person name="Xiao Y."/>
        </authorList>
    </citation>
    <scope>NUCLEOTIDE SEQUENCE [LARGE SCALE GENOMIC DNA]</scope>
    <source>
        <strain evidence="3 4">36-1</strain>
    </source>
</reference>
<evidence type="ECO:0000256" key="1">
    <source>
        <dbReference type="SAM" id="MobiDB-lite"/>
    </source>
</evidence>
<feature type="region of interest" description="Disordered" evidence="1">
    <location>
        <begin position="538"/>
        <end position="567"/>
    </location>
</feature>
<organism evidence="3 4">
    <name type="scientific">Purpureocillium lilacinum</name>
    <name type="common">Paecilomyces lilacinus</name>
    <dbReference type="NCBI Taxonomy" id="33203"/>
    <lineage>
        <taxon>Eukaryota</taxon>
        <taxon>Fungi</taxon>
        <taxon>Dikarya</taxon>
        <taxon>Ascomycota</taxon>
        <taxon>Pezizomycotina</taxon>
        <taxon>Sordariomycetes</taxon>
        <taxon>Hypocreomycetidae</taxon>
        <taxon>Hypocreales</taxon>
        <taxon>Ophiocordycipitaceae</taxon>
        <taxon>Purpureocillium</taxon>
    </lineage>
</organism>
<dbReference type="AlphaFoldDB" id="A0A2U3E330"/>
<dbReference type="InterPro" id="IPR016181">
    <property type="entry name" value="Acyl_CoA_acyltransferase"/>
</dbReference>
<dbReference type="InterPro" id="IPR000182">
    <property type="entry name" value="GNAT_dom"/>
</dbReference>
<evidence type="ECO:0000313" key="3">
    <source>
        <dbReference type="EMBL" id="PWI68908.1"/>
    </source>
</evidence>
<dbReference type="CDD" id="cd04301">
    <property type="entry name" value="NAT_SF"/>
    <property type="match status" value="1"/>
</dbReference>
<dbReference type="SUPFAM" id="SSF55729">
    <property type="entry name" value="Acyl-CoA N-acyltransferases (Nat)"/>
    <property type="match status" value="1"/>
</dbReference>
<dbReference type="PANTHER" id="PTHR43233">
    <property type="entry name" value="FAMILY N-ACETYLTRANSFERASE, PUTATIVE (AFU_ORTHOLOGUE AFUA_6G03350)-RELATED"/>
    <property type="match status" value="1"/>
</dbReference>
<dbReference type="EMBL" id="LCWV01000013">
    <property type="protein sequence ID" value="PWI68908.1"/>
    <property type="molecule type" value="Genomic_DNA"/>
</dbReference>
<dbReference type="Proteomes" id="UP000245956">
    <property type="component" value="Unassembled WGS sequence"/>
</dbReference>
<comment type="caution">
    <text evidence="3">The sequence shown here is derived from an EMBL/GenBank/DDBJ whole genome shotgun (WGS) entry which is preliminary data.</text>
</comment>
<sequence>MLCACASHNGAAPANARWTNSCGRPSAAAAASKSRPRPAVRAADAGAGAATWKQWAGAVPLCPGRCRSSATRSPRSSHVPTAERGPRLGAVLRLVDSNDLCRRSLRLRTERGAAELSFVLWQEALGSFSQGRRRTQSIEDRLLERNVIGSAGRAGRKRGGRAAAGSGSAFEREGMPEVGIDMAHPSSRTSLRSRPEGPDRLIEVKRRPASARRNLGKEGSVEVATCKSLQSSPQPHGVTITKLGDAPRGTGEAAAAATGGTVPYLCWTLGARRPPPRNLGTHRPLFASALSPLSVTSNAGPGAFFSPQLPETNNNSNTRPTTNFGKQSSGRVRRLVPPTHKAAKCDSSADLYCILLDRGNSMRRVHEKVWGPGSAACARGASRAGEFPAGPGRECPLHPPRPLRLSFHYSTATPTTFRYKHEPRRVARKKEDGITAHAKQQATGQTASIVINETKMGSQGSVIRQLQPEGHPRSWHRDGFFLTTDKAFVDPASVNDVFESDLMWWNDPLEPKQMQKMLENCMTLTIFAVPDTADEMQSASYPTASLPRQSAPSKDAETALGAKNGGLPRVTQQGPNFRLCGLARVVTDYVTFAYLTDVFVLEDFQRRGLASWMMRALKETVDEWPNLRGLMLMTHDKAAARMYQRELGAVDFDKGPSAGLVMLEMGGKGMKDVPDEH</sequence>